<reference evidence="1 2" key="1">
    <citation type="journal article" date="2011" name="Stand. Genomic Sci.">
        <title>Complete genome sequence of Rhodospirillum rubrum type strain (S1).</title>
        <authorList>
            <person name="Munk A.C."/>
            <person name="Copeland A."/>
            <person name="Lucas S."/>
            <person name="Lapidus A."/>
            <person name="Del Rio T.G."/>
            <person name="Barry K."/>
            <person name="Detter J.C."/>
            <person name="Hammon N."/>
            <person name="Israni S."/>
            <person name="Pitluck S."/>
            <person name="Brettin T."/>
            <person name="Bruce D."/>
            <person name="Han C."/>
            <person name="Tapia R."/>
            <person name="Gilna P."/>
            <person name="Schmutz J."/>
            <person name="Larimer F."/>
            <person name="Land M."/>
            <person name="Kyrpides N.C."/>
            <person name="Mavromatis K."/>
            <person name="Richardson P."/>
            <person name="Rohde M."/>
            <person name="Goker M."/>
            <person name="Klenk H.P."/>
            <person name="Zhang Y."/>
            <person name="Roberts G.P."/>
            <person name="Reslewic S."/>
            <person name="Schwartz D.C."/>
        </authorList>
    </citation>
    <scope>NUCLEOTIDE SEQUENCE [LARGE SCALE GENOMIC DNA]</scope>
    <source>
        <strain evidence="2">ATCC 11170 / ATH 1.1.1 / DSM 467 / LMG 4362 / NCIMB 8255 / S1</strain>
    </source>
</reference>
<dbReference type="KEGG" id="rru:Rru_A0669"/>
<dbReference type="PATRIC" id="fig|269796.9.peg.726"/>
<dbReference type="EnsemblBacteria" id="ABC21473">
    <property type="protein sequence ID" value="ABC21473"/>
    <property type="gene ID" value="Rru_A0669"/>
</dbReference>
<protein>
    <submittedName>
        <fullName evidence="1">Phosphoglycerate/bisphosphoglycerate mutase</fullName>
    </submittedName>
</protein>
<dbReference type="InterPro" id="IPR013078">
    <property type="entry name" value="His_Pase_superF_clade-1"/>
</dbReference>
<dbReference type="PhylomeDB" id="Q2RWM2"/>
<dbReference type="AlphaFoldDB" id="Q2RWM2"/>
<accession>Q2RWM2</accession>
<evidence type="ECO:0000313" key="2">
    <source>
        <dbReference type="Proteomes" id="UP000001929"/>
    </source>
</evidence>
<sequence length="212" mass="22956">MRTPGARPAEATRWWWIRHAPVPDPEGRILGQLDTACDTSDRDVFDVLASRLPGGAVLIVTPLLRTRQTADALELAGARLLPPEEEPAFLEQDFGHWQGRTWGALMTLTPPDQAVEAFWRSPGTTAPPAGESFAMVMDRVARAVEAWSARLGVRDVVAIAHAGTIRAAVAQALGLSPDTALRLVIDPQSLTRIDHFVASGGWAVRSMNETLP</sequence>
<name>Q2RWM2_RHORT</name>
<dbReference type="HOGENOM" id="CLU_033323_8_2_5"/>
<dbReference type="EMBL" id="CP000230">
    <property type="protein sequence ID" value="ABC21473.1"/>
    <property type="molecule type" value="Genomic_DNA"/>
</dbReference>
<dbReference type="eggNOG" id="COG0406">
    <property type="taxonomic scope" value="Bacteria"/>
</dbReference>
<dbReference type="Pfam" id="PF00300">
    <property type="entry name" value="His_Phos_1"/>
    <property type="match status" value="1"/>
</dbReference>
<keyword evidence="2" id="KW-1185">Reference proteome</keyword>
<proteinExistence type="predicted"/>
<dbReference type="STRING" id="269796.Rru_A0669"/>
<evidence type="ECO:0000313" key="1">
    <source>
        <dbReference type="EMBL" id="ABC21473.1"/>
    </source>
</evidence>
<dbReference type="SMART" id="SM00855">
    <property type="entry name" value="PGAM"/>
    <property type="match status" value="1"/>
</dbReference>
<gene>
    <name evidence="1" type="ordered locus">Rru_A0669</name>
</gene>
<dbReference type="InterPro" id="IPR029033">
    <property type="entry name" value="His_PPase_superfam"/>
</dbReference>
<dbReference type="RefSeq" id="WP_011388427.1">
    <property type="nucleotide sequence ID" value="NC_007643.1"/>
</dbReference>
<dbReference type="Proteomes" id="UP000001929">
    <property type="component" value="Chromosome"/>
</dbReference>
<organism evidence="1 2">
    <name type="scientific">Rhodospirillum rubrum (strain ATCC 11170 / ATH 1.1.1 / DSM 467 / LMG 4362 / NCIMB 8255 / S1)</name>
    <dbReference type="NCBI Taxonomy" id="269796"/>
    <lineage>
        <taxon>Bacteria</taxon>
        <taxon>Pseudomonadati</taxon>
        <taxon>Pseudomonadota</taxon>
        <taxon>Alphaproteobacteria</taxon>
        <taxon>Rhodospirillales</taxon>
        <taxon>Rhodospirillaceae</taxon>
        <taxon>Rhodospirillum</taxon>
    </lineage>
</organism>
<dbReference type="Gene3D" id="3.40.50.1240">
    <property type="entry name" value="Phosphoglycerate mutase-like"/>
    <property type="match status" value="1"/>
</dbReference>
<dbReference type="SUPFAM" id="SSF53254">
    <property type="entry name" value="Phosphoglycerate mutase-like"/>
    <property type="match status" value="1"/>
</dbReference>
<dbReference type="CDD" id="cd07067">
    <property type="entry name" value="HP_PGM_like"/>
    <property type="match status" value="1"/>
</dbReference>